<feature type="transmembrane region" description="Helical" evidence="8">
    <location>
        <begin position="178"/>
        <end position="194"/>
    </location>
</feature>
<feature type="transmembrane region" description="Helical" evidence="8">
    <location>
        <begin position="69"/>
        <end position="87"/>
    </location>
</feature>
<evidence type="ECO:0000256" key="8">
    <source>
        <dbReference type="SAM" id="Phobius"/>
    </source>
</evidence>
<evidence type="ECO:0000256" key="2">
    <source>
        <dbReference type="ARBA" id="ARBA00008193"/>
    </source>
</evidence>
<comment type="caution">
    <text evidence="10">The sequence shown here is derived from an EMBL/GenBank/DDBJ whole genome shotgun (WGS) entry which is preliminary data.</text>
</comment>
<keyword evidence="4 8" id="KW-0812">Transmembrane</keyword>
<gene>
    <name evidence="10" type="ORF">QP116_04565</name>
</gene>
<name>A0AAP4C6X6_9MICC</name>
<dbReference type="Proteomes" id="UP001240483">
    <property type="component" value="Unassembled WGS sequence"/>
</dbReference>
<dbReference type="RefSeq" id="WP_285326599.1">
    <property type="nucleotide sequence ID" value="NZ_CALUAG010000002.1"/>
</dbReference>
<dbReference type="GO" id="GO:0005886">
    <property type="term" value="C:plasma membrane"/>
    <property type="evidence" value="ECO:0007669"/>
    <property type="project" value="UniProtKB-SubCell"/>
</dbReference>
<feature type="compositionally biased region" description="Basic residues" evidence="7">
    <location>
        <begin position="297"/>
        <end position="306"/>
    </location>
</feature>
<evidence type="ECO:0000313" key="11">
    <source>
        <dbReference type="Proteomes" id="UP001240483"/>
    </source>
</evidence>
<comment type="similarity">
    <text evidence="2">Belongs to the UPF0126 family.</text>
</comment>
<protein>
    <submittedName>
        <fullName evidence="10">Trimeric intracellular cation channel family protein</fullName>
    </submittedName>
</protein>
<comment type="subcellular location">
    <subcellularLocation>
        <location evidence="1">Cell membrane</location>
        <topology evidence="1">Multi-pass membrane protein</topology>
    </subcellularLocation>
</comment>
<evidence type="ECO:0000256" key="1">
    <source>
        <dbReference type="ARBA" id="ARBA00004651"/>
    </source>
</evidence>
<keyword evidence="6 8" id="KW-0472">Membrane</keyword>
<feature type="transmembrane region" description="Helical" evidence="8">
    <location>
        <begin position="35"/>
        <end position="57"/>
    </location>
</feature>
<feature type="compositionally biased region" description="Polar residues" evidence="7">
    <location>
        <begin position="257"/>
        <end position="268"/>
    </location>
</feature>
<feature type="domain" description="Glycine transporter" evidence="9">
    <location>
        <begin position="97"/>
        <end position="170"/>
    </location>
</feature>
<evidence type="ECO:0000256" key="5">
    <source>
        <dbReference type="ARBA" id="ARBA00022989"/>
    </source>
</evidence>
<dbReference type="AlphaFoldDB" id="A0AAP4C6X6"/>
<feature type="transmembrane region" description="Helical" evidence="8">
    <location>
        <begin position="154"/>
        <end position="172"/>
    </location>
</feature>
<evidence type="ECO:0000256" key="4">
    <source>
        <dbReference type="ARBA" id="ARBA00022692"/>
    </source>
</evidence>
<keyword evidence="5 8" id="KW-1133">Transmembrane helix</keyword>
<accession>A0AAP4C6X6</accession>
<dbReference type="EMBL" id="JASODW010000004">
    <property type="protein sequence ID" value="MDK6275015.1"/>
    <property type="molecule type" value="Genomic_DNA"/>
</dbReference>
<reference evidence="10" key="1">
    <citation type="submission" date="2023-05" db="EMBL/GenBank/DDBJ databases">
        <title>Cataloging the Phylogenetic Diversity of Human Bladder Bacteria.</title>
        <authorList>
            <person name="Du J."/>
        </authorList>
    </citation>
    <scope>NUCLEOTIDE SEQUENCE</scope>
    <source>
        <strain evidence="10">UMB9978</strain>
    </source>
</reference>
<organism evidence="10 11">
    <name type="scientific">Pseudoglutamicibacter cumminsii</name>
    <dbReference type="NCBI Taxonomy" id="156979"/>
    <lineage>
        <taxon>Bacteria</taxon>
        <taxon>Bacillati</taxon>
        <taxon>Actinomycetota</taxon>
        <taxon>Actinomycetes</taxon>
        <taxon>Micrococcales</taxon>
        <taxon>Micrococcaceae</taxon>
        <taxon>Pseudoglutamicibacter</taxon>
    </lineage>
</organism>
<evidence type="ECO:0000313" key="10">
    <source>
        <dbReference type="EMBL" id="MDK6275015.1"/>
    </source>
</evidence>
<feature type="transmembrane region" description="Helical" evidence="8">
    <location>
        <begin position="121"/>
        <end position="142"/>
    </location>
</feature>
<dbReference type="PANTHER" id="PTHR30506:SF3">
    <property type="entry name" value="UPF0126 INNER MEMBRANE PROTEIN YADS-RELATED"/>
    <property type="match status" value="1"/>
</dbReference>
<evidence type="ECO:0000256" key="7">
    <source>
        <dbReference type="SAM" id="MobiDB-lite"/>
    </source>
</evidence>
<proteinExistence type="inferred from homology"/>
<feature type="domain" description="Glycine transporter" evidence="9">
    <location>
        <begin position="11"/>
        <end position="84"/>
    </location>
</feature>
<evidence type="ECO:0000259" key="9">
    <source>
        <dbReference type="Pfam" id="PF03458"/>
    </source>
</evidence>
<dbReference type="Pfam" id="PF03458">
    <property type="entry name" value="Gly_transporter"/>
    <property type="match status" value="2"/>
</dbReference>
<keyword evidence="3" id="KW-1003">Cell membrane</keyword>
<feature type="transmembrane region" description="Helical" evidence="8">
    <location>
        <begin position="6"/>
        <end position="28"/>
    </location>
</feature>
<evidence type="ECO:0000256" key="3">
    <source>
        <dbReference type="ARBA" id="ARBA00022475"/>
    </source>
</evidence>
<feature type="region of interest" description="Disordered" evidence="7">
    <location>
        <begin position="245"/>
        <end position="306"/>
    </location>
</feature>
<evidence type="ECO:0000256" key="6">
    <source>
        <dbReference type="ARBA" id="ARBA00023136"/>
    </source>
</evidence>
<feature type="transmembrane region" description="Helical" evidence="8">
    <location>
        <begin position="94"/>
        <end position="115"/>
    </location>
</feature>
<dbReference type="PANTHER" id="PTHR30506">
    <property type="entry name" value="INNER MEMBRANE PROTEIN"/>
    <property type="match status" value="1"/>
</dbReference>
<sequence length="306" mass="33225">MEFARPEVFLTVDIIALVTNGIMGGVIARRLNFDPVGFVVMAIVTALGGGIVRDLMIDQGPPVATTNPWYLPAAILGAFIAFLMPLNGKWTTRVLTVLDGLALGAWSATGTLKALAAGLDWLPSLLLGVMTAVGGGMIRDFMVGQVPTVFRRSPLYATASLFGSVQMLVFFYVKLPDWGMFVAMFSVAILVILAQKYNLYLPGPAEIRLPRRRIPSILRREARSANPSTGAIPVVDAAGSHTDVAADSASDPVVTQRDASGSVTQNQPRPRAEHQRRVHHMRAQRSQARTEGAAPKWRLRQTRNNR</sequence>
<dbReference type="InterPro" id="IPR005115">
    <property type="entry name" value="Gly_transporter"/>
</dbReference>